<organism evidence="1">
    <name type="scientific">uncultured Caudovirales phage</name>
    <dbReference type="NCBI Taxonomy" id="2100421"/>
    <lineage>
        <taxon>Viruses</taxon>
        <taxon>Duplodnaviria</taxon>
        <taxon>Heunggongvirae</taxon>
        <taxon>Uroviricota</taxon>
        <taxon>Caudoviricetes</taxon>
        <taxon>Peduoviridae</taxon>
        <taxon>Maltschvirus</taxon>
        <taxon>Maltschvirus maltsch</taxon>
    </lineage>
</organism>
<gene>
    <name evidence="1" type="ORF">UFOVP242_201</name>
</gene>
<protein>
    <submittedName>
        <fullName evidence="1">Uncharacterized protein</fullName>
    </submittedName>
</protein>
<reference evidence="1" key="1">
    <citation type="submission" date="2020-05" db="EMBL/GenBank/DDBJ databases">
        <authorList>
            <person name="Chiriac C."/>
            <person name="Salcher M."/>
            <person name="Ghai R."/>
            <person name="Kavagutti S V."/>
        </authorList>
    </citation>
    <scope>NUCLEOTIDE SEQUENCE</scope>
</reference>
<proteinExistence type="predicted"/>
<evidence type="ECO:0000313" key="1">
    <source>
        <dbReference type="EMBL" id="CAB5221987.1"/>
    </source>
</evidence>
<name>A0A6J7WW55_9CAUD</name>
<accession>A0A6J7WW55</accession>
<sequence>MNNKIKELAIQAGLYVDVNGEPWPKNMTGEDIEGAYEKFAHLLINECAKKVDKVRRQGGWYYGEIIRKEFGFYDK</sequence>
<dbReference type="EMBL" id="LR798294">
    <property type="protein sequence ID" value="CAB5221987.1"/>
    <property type="molecule type" value="Genomic_DNA"/>
</dbReference>